<name>A0ABW2YMF7_9GAMM</name>
<dbReference type="EMBL" id="JBHTIH010000003">
    <property type="protein sequence ID" value="MFD0739261.1"/>
    <property type="molecule type" value="Genomic_DNA"/>
</dbReference>
<evidence type="ECO:0000256" key="1">
    <source>
        <dbReference type="ARBA" id="ARBA00023015"/>
    </source>
</evidence>
<dbReference type="PANTHER" id="PTHR43133">
    <property type="entry name" value="RNA POLYMERASE ECF-TYPE SIGMA FACTO"/>
    <property type="match status" value="1"/>
</dbReference>
<organism evidence="5 6">
    <name type="scientific">Lysobacter koreensis</name>
    <dbReference type="NCBI Taxonomy" id="266122"/>
    <lineage>
        <taxon>Bacteria</taxon>
        <taxon>Pseudomonadati</taxon>
        <taxon>Pseudomonadota</taxon>
        <taxon>Gammaproteobacteria</taxon>
        <taxon>Lysobacterales</taxon>
        <taxon>Lysobacteraceae</taxon>
        <taxon>Lysobacter</taxon>
    </lineage>
</organism>
<evidence type="ECO:0000313" key="6">
    <source>
        <dbReference type="Proteomes" id="UP001597090"/>
    </source>
</evidence>
<feature type="domain" description="RNA polymerase sigma-70 region 2" evidence="4">
    <location>
        <begin position="31"/>
        <end position="88"/>
    </location>
</feature>
<dbReference type="Gene3D" id="1.10.1740.10">
    <property type="match status" value="1"/>
</dbReference>
<keyword evidence="3" id="KW-0804">Transcription</keyword>
<dbReference type="Pfam" id="PF04542">
    <property type="entry name" value="Sigma70_r2"/>
    <property type="match status" value="1"/>
</dbReference>
<comment type="caution">
    <text evidence="5">The sequence shown here is derived from an EMBL/GenBank/DDBJ whole genome shotgun (WGS) entry which is preliminary data.</text>
</comment>
<accession>A0ABW2YMF7</accession>
<sequence length="231" mass="26286">MPPFATTRWSLIESTRDVPDVARVALEQLCRDYRPPVLAFVRRSGYSPADADDLTQEFFADFIERGWYTHADPARGRFRALLLTALRRFLSAQRAREHALKRGGGLHAIELDEAIAGTDQGPEQAFARSWVLTVLDHAVQRLREEWLLAGKSDQFDRLIEYIDGGADDEGFRTLAQHLQVRRNTLSVQLHRMRQRLRELVRIELMQTVGSHEALAQELAELRDAAGLTLGD</sequence>
<dbReference type="RefSeq" id="WP_386812264.1">
    <property type="nucleotide sequence ID" value="NZ_JBHTIH010000003.1"/>
</dbReference>
<dbReference type="SUPFAM" id="SSF88946">
    <property type="entry name" value="Sigma2 domain of RNA polymerase sigma factors"/>
    <property type="match status" value="1"/>
</dbReference>
<dbReference type="Proteomes" id="UP001597090">
    <property type="component" value="Unassembled WGS sequence"/>
</dbReference>
<evidence type="ECO:0000256" key="2">
    <source>
        <dbReference type="ARBA" id="ARBA00023082"/>
    </source>
</evidence>
<dbReference type="InterPro" id="IPR039425">
    <property type="entry name" value="RNA_pol_sigma-70-like"/>
</dbReference>
<gene>
    <name evidence="5" type="ORF">ACFQZQ_08220</name>
</gene>
<dbReference type="InterPro" id="IPR007627">
    <property type="entry name" value="RNA_pol_sigma70_r2"/>
</dbReference>
<reference evidence="6" key="1">
    <citation type="journal article" date="2019" name="Int. J. Syst. Evol. Microbiol.">
        <title>The Global Catalogue of Microorganisms (GCM) 10K type strain sequencing project: providing services to taxonomists for standard genome sequencing and annotation.</title>
        <authorList>
            <consortium name="The Broad Institute Genomics Platform"/>
            <consortium name="The Broad Institute Genome Sequencing Center for Infectious Disease"/>
            <person name="Wu L."/>
            <person name="Ma J."/>
        </authorList>
    </citation>
    <scope>NUCLEOTIDE SEQUENCE [LARGE SCALE GENOMIC DNA]</scope>
    <source>
        <strain evidence="6">CCUG 55491</strain>
    </source>
</reference>
<keyword evidence="2" id="KW-0731">Sigma factor</keyword>
<evidence type="ECO:0000259" key="4">
    <source>
        <dbReference type="Pfam" id="PF04542"/>
    </source>
</evidence>
<dbReference type="PANTHER" id="PTHR43133:SF51">
    <property type="entry name" value="RNA POLYMERASE SIGMA FACTOR"/>
    <property type="match status" value="1"/>
</dbReference>
<keyword evidence="6" id="KW-1185">Reference proteome</keyword>
<evidence type="ECO:0000256" key="3">
    <source>
        <dbReference type="ARBA" id="ARBA00023163"/>
    </source>
</evidence>
<dbReference type="InterPro" id="IPR013325">
    <property type="entry name" value="RNA_pol_sigma_r2"/>
</dbReference>
<proteinExistence type="predicted"/>
<keyword evidence="1" id="KW-0805">Transcription regulation</keyword>
<evidence type="ECO:0000313" key="5">
    <source>
        <dbReference type="EMBL" id="MFD0739261.1"/>
    </source>
</evidence>
<protein>
    <submittedName>
        <fullName evidence="5">RNA polymerase sigma factor</fullName>
    </submittedName>
</protein>